<organism evidence="3 4">
    <name type="scientific">Candidatus Methanoperedens nitratireducens</name>
    <dbReference type="NCBI Taxonomy" id="1392998"/>
    <lineage>
        <taxon>Archaea</taxon>
        <taxon>Methanobacteriati</taxon>
        <taxon>Methanobacteriota</taxon>
        <taxon>Stenosarchaea group</taxon>
        <taxon>Methanomicrobia</taxon>
        <taxon>Methanosarcinales</taxon>
        <taxon>ANME-2 cluster</taxon>
        <taxon>Candidatus Methanoperedentaceae</taxon>
        <taxon>Candidatus Methanoperedens</taxon>
    </lineage>
</organism>
<dbReference type="Gene3D" id="3.30.110.40">
    <property type="entry name" value="TusA-like domain"/>
    <property type="match status" value="1"/>
</dbReference>
<evidence type="ECO:0000313" key="4">
    <source>
        <dbReference type="Proteomes" id="UP000027153"/>
    </source>
</evidence>
<dbReference type="EMBL" id="JMIY01000002">
    <property type="protein sequence ID" value="KCZ72815.1"/>
    <property type="molecule type" value="Genomic_DNA"/>
</dbReference>
<dbReference type="SUPFAM" id="SSF64307">
    <property type="entry name" value="SirA-like"/>
    <property type="match status" value="1"/>
</dbReference>
<dbReference type="InterPro" id="IPR001455">
    <property type="entry name" value="TusA-like"/>
</dbReference>
<dbReference type="PROSITE" id="PS01148">
    <property type="entry name" value="UPF0033"/>
    <property type="match status" value="1"/>
</dbReference>
<dbReference type="PANTHER" id="PTHR33279">
    <property type="entry name" value="SULFUR CARRIER PROTEIN YEDF-RELATED"/>
    <property type="match status" value="1"/>
</dbReference>
<accession>A0A062VBZ3</accession>
<dbReference type="AlphaFoldDB" id="A0A062VBZ3"/>
<name>A0A062VBZ3_9EURY</name>
<comment type="caution">
    <text evidence="3">The sequence shown here is derived from an EMBL/GenBank/DDBJ whole genome shotgun (WGS) entry which is preliminary data.</text>
</comment>
<comment type="similarity">
    <text evidence="1">Belongs to the sulfur carrier protein TusA family.</text>
</comment>
<evidence type="ECO:0000256" key="1">
    <source>
        <dbReference type="ARBA" id="ARBA00008984"/>
    </source>
</evidence>
<dbReference type="PANTHER" id="PTHR33279:SF6">
    <property type="entry name" value="SULFUR CARRIER PROTEIN YEDF-RELATED"/>
    <property type="match status" value="1"/>
</dbReference>
<proteinExistence type="inferred from homology"/>
<evidence type="ECO:0000313" key="3">
    <source>
        <dbReference type="EMBL" id="KCZ72815.1"/>
    </source>
</evidence>
<reference evidence="3 4" key="1">
    <citation type="journal article" date="2013" name="Nature">
        <title>Anaerobic oxidation of methane coupled to nitrate reduction in a novel archaeal lineage.</title>
        <authorList>
            <person name="Haroon M.F."/>
            <person name="Hu S."/>
            <person name="Shi Y."/>
            <person name="Imelfort M."/>
            <person name="Keller J."/>
            <person name="Hugenholtz P."/>
            <person name="Yuan Z."/>
            <person name="Tyson G.W."/>
        </authorList>
    </citation>
    <scope>NUCLEOTIDE SEQUENCE [LARGE SCALE GENOMIC DNA]</scope>
    <source>
        <strain evidence="3 4">ANME-2d</strain>
    </source>
</reference>
<dbReference type="CDD" id="cd00291">
    <property type="entry name" value="SirA_YedF_YeeD"/>
    <property type="match status" value="1"/>
</dbReference>
<dbReference type="InterPro" id="IPR036868">
    <property type="entry name" value="TusA-like_sf"/>
</dbReference>
<gene>
    <name evidence="3" type="ORF">ANME2D_01250</name>
</gene>
<keyword evidence="4" id="KW-1185">Reference proteome</keyword>
<dbReference type="Proteomes" id="UP000027153">
    <property type="component" value="Unassembled WGS sequence"/>
</dbReference>
<protein>
    <submittedName>
        <fullName evidence="3">Putative redox protein, regulator of disulfide bond formation</fullName>
    </submittedName>
</protein>
<feature type="domain" description="UPF0033" evidence="2">
    <location>
        <begin position="13"/>
        <end position="37"/>
    </location>
</feature>
<sequence>MNLMTEIIPDETLDVRGECCPYPLILTKKQVEQLKSGEILEVIADDPVAPQNIDAWAKKSGNRLLAVKQEGKVYNIFVQRT</sequence>
<evidence type="ECO:0000259" key="2">
    <source>
        <dbReference type="PROSITE" id="PS01148"/>
    </source>
</evidence>
<dbReference type="Pfam" id="PF01206">
    <property type="entry name" value="TusA"/>
    <property type="match status" value="1"/>
</dbReference>